<evidence type="ECO:0000313" key="2">
    <source>
        <dbReference type="EMBL" id="ACC98469.1"/>
    </source>
</evidence>
<dbReference type="HOGENOM" id="CLU_363992_0_0_0"/>
<evidence type="ECO:0000313" key="3">
    <source>
        <dbReference type="Proteomes" id="UP000001029"/>
    </source>
</evidence>
<dbReference type="PANTHER" id="PTHR30441:SF8">
    <property type="entry name" value="DUF748 DOMAIN-CONTAINING PROTEIN"/>
    <property type="match status" value="1"/>
</dbReference>
<dbReference type="PANTHER" id="PTHR30441">
    <property type="entry name" value="DUF748 DOMAIN-CONTAINING PROTEIN"/>
    <property type="match status" value="1"/>
</dbReference>
<sequence length="767" mass="84889">MIKNYYTKIKKFILKQIPKIKDFFNRYKKPVRIVFYVISFIIIFLLCLELTLRYLTPTDFIKNKITAAVSQNCNADLELGKIRAGLSGVEIKNVYITSEGENIASARRVLLKLSFPSVFKRRFNVNKVLVEGVKLNILRDKNGVFNFERILPAETQGDKKQQGSASSGAPLIKLLVQRIRIDGSQIIFTDEVEDIKINVSSLGLDVEDFNFDKPFLITLNAIFSLGYKNMEAADINVGFSVNADFASFNFEKAFVEIKDLIASFNTSSLYLRGKIVNFNAPKIVFNTGTHRLVSESFKEIIPDLPEFDLTSFKTNTSLNVDLPSQKITINSFNLNTVFTDINAEGYLKAGQTLEYDIKTQGMLTLAQLPDALPMAAEYKPQGAVEWDLKAEANDISGALAFKDIAAFLPQAGDLNEVNAEVNIKSVKDISMPELKGKLNKRDFYAKVKFLMTDTAGSLDVIFKAQRLFINPTAEVRKQMFAPASAKEDAKAEEKIKESLEQTQRRITEKLGLPPFRIKLDFDVKSLDAPLISAENVKFKANMKDVTIMLDKVRGNMSLNASDGQIKDIYTITNANAVTRVLFMSVNVVSRVINSLNVIGVLKGLAGNVASVTGISGSKDESEDIDYSSEDGSYKIKGKMDFDIFATALDFNGGKTTIKQGSFVSELLSFKLAGDMNFNTRDIKMTVNAAPGRHKEEGIMPLTIKIGGTIDEPQGSMSMLSSVASLLKGTLLNNPASNLIKSGVVSLYNDNGEEVATPEEAAEEFDQK</sequence>
<dbReference type="STRING" id="445932.Emin_0916"/>
<proteinExistence type="predicted"/>
<accession>B2KD73</accession>
<reference evidence="2 3" key="1">
    <citation type="journal article" date="2009" name="Appl. Environ. Microbiol.">
        <title>Genomic analysis of 'Elusimicrobium minutum,' the first cultivated representative of the phylum 'Elusimicrobia' (formerly termite group 1).</title>
        <authorList>
            <person name="Herlemann D.P.R."/>
            <person name="Geissinger O."/>
            <person name="Ikeda-Ohtsubo W."/>
            <person name="Kunin V."/>
            <person name="Sun H."/>
            <person name="Lapidus A."/>
            <person name="Hugenholtz P."/>
            <person name="Brune A."/>
        </authorList>
    </citation>
    <scope>NUCLEOTIDE SEQUENCE [LARGE SCALE GENOMIC DNA]</scope>
    <source>
        <strain evidence="2 3">Pei191</strain>
    </source>
</reference>
<dbReference type="AlphaFoldDB" id="B2KD73"/>
<dbReference type="GO" id="GO:0005886">
    <property type="term" value="C:plasma membrane"/>
    <property type="evidence" value="ECO:0007669"/>
    <property type="project" value="TreeGrafter"/>
</dbReference>
<gene>
    <name evidence="2" type="ordered locus">Emin_0916</name>
</gene>
<dbReference type="Proteomes" id="UP000001029">
    <property type="component" value="Chromosome"/>
</dbReference>
<dbReference type="RefSeq" id="WP_012415084.1">
    <property type="nucleotide sequence ID" value="NC_010644.1"/>
</dbReference>
<evidence type="ECO:0000256" key="1">
    <source>
        <dbReference type="SAM" id="Phobius"/>
    </source>
</evidence>
<dbReference type="KEGG" id="emi:Emin_0916"/>
<feature type="transmembrane region" description="Helical" evidence="1">
    <location>
        <begin position="33"/>
        <end position="55"/>
    </location>
</feature>
<protein>
    <submittedName>
        <fullName evidence="2">Uncharacterized protein involved in outer membrane biogenesis</fullName>
    </submittedName>
</protein>
<dbReference type="EMBL" id="CP001055">
    <property type="protein sequence ID" value="ACC98469.1"/>
    <property type="molecule type" value="Genomic_DNA"/>
</dbReference>
<keyword evidence="1" id="KW-0812">Transmembrane</keyword>
<organism evidence="2 3">
    <name type="scientific">Elusimicrobium minutum (strain Pei191)</name>
    <dbReference type="NCBI Taxonomy" id="445932"/>
    <lineage>
        <taxon>Bacteria</taxon>
        <taxon>Pseudomonadati</taxon>
        <taxon>Elusimicrobiota</taxon>
        <taxon>Elusimicrobia</taxon>
        <taxon>Elusimicrobiales</taxon>
        <taxon>Elusimicrobiaceae</taxon>
        <taxon>Elusimicrobium</taxon>
    </lineage>
</organism>
<dbReference type="Pfam" id="PF05359">
    <property type="entry name" value="DUF748"/>
    <property type="match status" value="1"/>
</dbReference>
<dbReference type="GO" id="GO:0090313">
    <property type="term" value="P:regulation of protein targeting to membrane"/>
    <property type="evidence" value="ECO:0007669"/>
    <property type="project" value="TreeGrafter"/>
</dbReference>
<dbReference type="OrthoDB" id="596403at2"/>
<keyword evidence="1" id="KW-0472">Membrane</keyword>
<keyword evidence="3" id="KW-1185">Reference proteome</keyword>
<name>B2KD73_ELUMP</name>
<dbReference type="InterPro" id="IPR008023">
    <property type="entry name" value="DUF748"/>
</dbReference>
<dbReference type="InterPro" id="IPR052894">
    <property type="entry name" value="AsmA-related"/>
</dbReference>
<keyword evidence="1" id="KW-1133">Transmembrane helix</keyword>